<dbReference type="GO" id="GO:0006508">
    <property type="term" value="P:proteolysis"/>
    <property type="evidence" value="ECO:0007669"/>
    <property type="project" value="UniProtKB-KW"/>
</dbReference>
<dbReference type="GO" id="GO:0008233">
    <property type="term" value="F:peptidase activity"/>
    <property type="evidence" value="ECO:0007669"/>
    <property type="project" value="UniProtKB-KW"/>
</dbReference>
<dbReference type="RefSeq" id="WP_015926317.1">
    <property type="nucleotide sequence ID" value="NC_011898.1"/>
</dbReference>
<dbReference type="AlphaFoldDB" id="B8I8S0"/>
<dbReference type="InterPro" id="IPR054613">
    <property type="entry name" value="Peptidase_S78_dom"/>
</dbReference>
<protein>
    <submittedName>
        <fullName evidence="5">Phage prohead protease, HK97 family</fullName>
    </submittedName>
</protein>
<keyword evidence="6" id="KW-1185">Reference proteome</keyword>
<evidence type="ECO:0000313" key="5">
    <source>
        <dbReference type="EMBL" id="ACL77252.1"/>
    </source>
</evidence>
<accession>B8I8S0</accession>
<evidence type="ECO:0000259" key="4">
    <source>
        <dbReference type="Pfam" id="PF04586"/>
    </source>
</evidence>
<reference evidence="5 6" key="1">
    <citation type="submission" date="2009-01" db="EMBL/GenBank/DDBJ databases">
        <title>Complete sequence of Clostridium cellulolyticum H10.</title>
        <authorList>
            <consortium name="US DOE Joint Genome Institute"/>
            <person name="Lucas S."/>
            <person name="Copeland A."/>
            <person name="Lapidus A."/>
            <person name="Glavina del Rio T."/>
            <person name="Dalin E."/>
            <person name="Tice H."/>
            <person name="Bruce D."/>
            <person name="Goodwin L."/>
            <person name="Pitluck S."/>
            <person name="Chertkov O."/>
            <person name="Saunders E."/>
            <person name="Brettin T."/>
            <person name="Detter J.C."/>
            <person name="Han C."/>
            <person name="Larimer F."/>
            <person name="Land M."/>
            <person name="Hauser L."/>
            <person name="Kyrpides N."/>
            <person name="Ivanova N."/>
            <person name="Zhou J."/>
            <person name="Richardson P."/>
        </authorList>
    </citation>
    <scope>NUCLEOTIDE SEQUENCE [LARGE SCALE GENOMIC DNA]</scope>
    <source>
        <strain evidence="6">ATCC 35319 / DSM 5812 / JCM 6584 / H10</strain>
    </source>
</reference>
<dbReference type="EMBL" id="CP001348">
    <property type="protein sequence ID" value="ACL77252.1"/>
    <property type="molecule type" value="Genomic_DNA"/>
</dbReference>
<evidence type="ECO:0000313" key="6">
    <source>
        <dbReference type="Proteomes" id="UP000001349"/>
    </source>
</evidence>
<dbReference type="InterPro" id="IPR006433">
    <property type="entry name" value="Prohead_protease"/>
</dbReference>
<sequence length="203" mass="23667">METREFRKIDQYEIRQITDDNSVEITGYIAKFDSPTELWEGYWEQIDRNAFKDTLSDGHNIFLLYHHDWSKPLASTKTGTLLLEIDNIGLRFNATINSNLTYGKDAIELIRQRLIEGCSFGFYCKEEDVHYNSVDNTVIRTLLKVELYEGSILCIPQYEDTSVDVFARAREIVTEEKLKIQQEKELSELKTDLELLKIGNELL</sequence>
<dbReference type="Pfam" id="PF04586">
    <property type="entry name" value="Peptidase_S78"/>
    <property type="match status" value="1"/>
</dbReference>
<keyword evidence="2 5" id="KW-0645">Protease</keyword>
<dbReference type="Proteomes" id="UP000001349">
    <property type="component" value="Chromosome"/>
</dbReference>
<dbReference type="NCBIfam" id="TIGR01543">
    <property type="entry name" value="proheadase_HK97"/>
    <property type="match status" value="1"/>
</dbReference>
<dbReference type="KEGG" id="cce:Ccel_2958"/>
<name>B8I8S0_RUMCH</name>
<evidence type="ECO:0000256" key="3">
    <source>
        <dbReference type="ARBA" id="ARBA00022801"/>
    </source>
</evidence>
<keyword evidence="1" id="KW-1188">Viral release from host cell</keyword>
<keyword evidence="3" id="KW-0378">Hydrolase</keyword>
<evidence type="ECO:0000256" key="2">
    <source>
        <dbReference type="ARBA" id="ARBA00022670"/>
    </source>
</evidence>
<dbReference type="HOGENOM" id="CLU_097078_0_1_9"/>
<dbReference type="OrthoDB" id="64791at2"/>
<dbReference type="eggNOG" id="COG3740">
    <property type="taxonomic scope" value="Bacteria"/>
</dbReference>
<organism evidence="5 6">
    <name type="scientific">Ruminiclostridium cellulolyticum (strain ATCC 35319 / DSM 5812 / JCM 6584 / H10)</name>
    <name type="common">Clostridium cellulolyticum</name>
    <dbReference type="NCBI Taxonomy" id="394503"/>
    <lineage>
        <taxon>Bacteria</taxon>
        <taxon>Bacillati</taxon>
        <taxon>Bacillota</taxon>
        <taxon>Clostridia</taxon>
        <taxon>Eubacteriales</taxon>
        <taxon>Oscillospiraceae</taxon>
        <taxon>Ruminiclostridium</taxon>
    </lineage>
</organism>
<feature type="domain" description="Prohead serine protease" evidence="4">
    <location>
        <begin position="12"/>
        <end position="170"/>
    </location>
</feature>
<dbReference type="STRING" id="394503.Ccel_2958"/>
<proteinExistence type="predicted"/>
<evidence type="ECO:0000256" key="1">
    <source>
        <dbReference type="ARBA" id="ARBA00022612"/>
    </source>
</evidence>
<gene>
    <name evidence="5" type="ordered locus">Ccel_2958</name>
</gene>